<dbReference type="Proteomes" id="UP000659172">
    <property type="component" value="Unassembled WGS sequence"/>
</dbReference>
<proteinExistence type="predicted"/>
<gene>
    <name evidence="1" type="ORF">HV823_21090</name>
</gene>
<name>A0ABX2QN28_9HYPH</name>
<dbReference type="EMBL" id="JABXYK010000016">
    <property type="protein sequence ID" value="NVP57751.1"/>
    <property type="molecule type" value="Genomic_DNA"/>
</dbReference>
<reference evidence="1 2" key="1">
    <citation type="submission" date="2020-06" db="EMBL/GenBank/DDBJ databases">
        <title>Rhizobium sp.nov. isolated from the tomato plant.</title>
        <authorList>
            <person name="Thin K.K."/>
            <person name="Zhang X."/>
            <person name="He S."/>
        </authorList>
    </citation>
    <scope>NUCLEOTIDE SEQUENCE [LARGE SCALE GENOMIC DNA]</scope>
    <source>
        <strain evidence="1 2">DBTS2</strain>
    </source>
</reference>
<organism evidence="1 2">
    <name type="scientific">Mycoplana rhizolycopersici</name>
    <dbReference type="NCBI Taxonomy" id="2746702"/>
    <lineage>
        <taxon>Bacteria</taxon>
        <taxon>Pseudomonadati</taxon>
        <taxon>Pseudomonadota</taxon>
        <taxon>Alphaproteobacteria</taxon>
        <taxon>Hyphomicrobiales</taxon>
        <taxon>Rhizobiaceae</taxon>
        <taxon>Mycoplana</taxon>
    </lineage>
</organism>
<comment type="caution">
    <text evidence="1">The sequence shown here is derived from an EMBL/GenBank/DDBJ whole genome shotgun (WGS) entry which is preliminary data.</text>
</comment>
<keyword evidence="2" id="KW-1185">Reference proteome</keyword>
<dbReference type="RefSeq" id="WP_176951699.1">
    <property type="nucleotide sequence ID" value="NZ_JABXYK010000016.1"/>
</dbReference>
<sequence length="137" mass="15082">MILDVRFLVGVAVGATLALMISPEARGPAGFDLQGIKNAIFSPADPTTQVATKANWPSDESAKKELFRWSKWDLQKFGPDSTVHVNRCIYLSADTMACEMVASLSWLKEDAVIEGVFSRESGDWTMTDAKGRRTKLN</sequence>
<protein>
    <submittedName>
        <fullName evidence="1">Uncharacterized protein</fullName>
    </submittedName>
</protein>
<accession>A0ABX2QN28</accession>
<evidence type="ECO:0000313" key="2">
    <source>
        <dbReference type="Proteomes" id="UP000659172"/>
    </source>
</evidence>
<evidence type="ECO:0000313" key="1">
    <source>
        <dbReference type="EMBL" id="NVP57751.1"/>
    </source>
</evidence>